<name>A0AAD5B833_SILAS</name>
<dbReference type="GO" id="GO:0045211">
    <property type="term" value="C:postsynaptic membrane"/>
    <property type="evidence" value="ECO:0007669"/>
    <property type="project" value="UniProtKB-SubCell"/>
</dbReference>
<accession>A0AAD5B833</accession>
<feature type="transmembrane region" description="Helical" evidence="11">
    <location>
        <begin position="463"/>
        <end position="481"/>
    </location>
</feature>
<keyword evidence="6 11" id="KW-0472">Membrane</keyword>
<dbReference type="PRINTS" id="PR00243">
    <property type="entry name" value="MUSCARINICR"/>
</dbReference>
<dbReference type="Pfam" id="PF00001">
    <property type="entry name" value="7tm_1"/>
    <property type="match status" value="1"/>
</dbReference>
<dbReference type="SMART" id="SM01381">
    <property type="entry name" value="7TM_GPCR_Srsx"/>
    <property type="match status" value="1"/>
</dbReference>
<feature type="transmembrane region" description="Helical" evidence="11">
    <location>
        <begin position="124"/>
        <end position="145"/>
    </location>
</feature>
<dbReference type="PROSITE" id="PS50262">
    <property type="entry name" value="G_PROTEIN_RECEP_F1_2"/>
    <property type="match status" value="1"/>
</dbReference>
<comment type="function">
    <text evidence="11">The muscarinic acetylcholine receptor mediates various cellular responses, including inhibition of adenylate cyclase, breakdown of phosphoinositides and modulation of potassium channels through the action of G proteins.</text>
</comment>
<feature type="transmembrane region" description="Helical" evidence="11">
    <location>
        <begin position="86"/>
        <end position="112"/>
    </location>
</feature>
<gene>
    <name evidence="14" type="ORF">C0J50_10276</name>
</gene>
<dbReference type="GO" id="GO:0030425">
    <property type="term" value="C:dendrite"/>
    <property type="evidence" value="ECO:0007669"/>
    <property type="project" value="TreeGrafter"/>
</dbReference>
<protein>
    <recommendedName>
        <fullName evidence="11">Muscarinic acetylcholine receptor</fullName>
    </recommendedName>
</protein>
<keyword evidence="8 10" id="KW-0807">Transducer</keyword>
<evidence type="ECO:0000256" key="4">
    <source>
        <dbReference type="ARBA" id="ARBA00023018"/>
    </source>
</evidence>
<keyword evidence="9 11" id="KW-0628">Postsynaptic cell membrane</keyword>
<feature type="compositionally biased region" description="Low complexity" evidence="12">
    <location>
        <begin position="255"/>
        <end position="279"/>
    </location>
</feature>
<evidence type="ECO:0000256" key="2">
    <source>
        <dbReference type="ARBA" id="ARBA00022692"/>
    </source>
</evidence>
<evidence type="ECO:0000256" key="6">
    <source>
        <dbReference type="ARBA" id="ARBA00023136"/>
    </source>
</evidence>
<dbReference type="InterPro" id="IPR000276">
    <property type="entry name" value="GPCR_Rhodpsn"/>
</dbReference>
<keyword evidence="1 11" id="KW-1003">Cell membrane</keyword>
<evidence type="ECO:0000256" key="7">
    <source>
        <dbReference type="ARBA" id="ARBA00023170"/>
    </source>
</evidence>
<evidence type="ECO:0000256" key="11">
    <source>
        <dbReference type="RuleBase" id="RU361191"/>
    </source>
</evidence>
<reference evidence="14" key="1">
    <citation type="submission" date="2018-07" db="EMBL/GenBank/DDBJ databases">
        <title>Comparative genomics of catfishes provides insights into carnivory and benthic adaptation.</title>
        <authorList>
            <person name="Zhang Y."/>
            <person name="Wang D."/>
            <person name="Peng Z."/>
            <person name="Zheng S."/>
            <person name="Shao F."/>
            <person name="Tao W."/>
        </authorList>
    </citation>
    <scope>NUCLEOTIDE SEQUENCE</scope>
    <source>
        <strain evidence="14">Chongqing</strain>
    </source>
</reference>
<feature type="transmembrane region" description="Helical" evidence="11">
    <location>
        <begin position="208"/>
        <end position="232"/>
    </location>
</feature>
<feature type="transmembrane region" description="Helical" evidence="11">
    <location>
        <begin position="431"/>
        <end position="451"/>
    </location>
</feature>
<dbReference type="GO" id="GO:0004993">
    <property type="term" value="F:G protein-coupled serotonin receptor activity"/>
    <property type="evidence" value="ECO:0007669"/>
    <property type="project" value="TreeGrafter"/>
</dbReference>
<evidence type="ECO:0000313" key="15">
    <source>
        <dbReference type="Proteomes" id="UP001205998"/>
    </source>
</evidence>
<dbReference type="PANTHER" id="PTHR24247">
    <property type="entry name" value="5-HYDROXYTRYPTAMINE RECEPTOR"/>
    <property type="match status" value="1"/>
</dbReference>
<dbReference type="AlphaFoldDB" id="A0AAD5B833"/>
<evidence type="ECO:0000256" key="10">
    <source>
        <dbReference type="RuleBase" id="RU000688"/>
    </source>
</evidence>
<feature type="transmembrane region" description="Helical" evidence="11">
    <location>
        <begin position="166"/>
        <end position="188"/>
    </location>
</feature>
<comment type="subcellular location">
    <subcellularLocation>
        <location evidence="11">Cell membrane</location>
        <topology evidence="11">Multi-pass membrane protein</topology>
    </subcellularLocation>
    <subcellularLocation>
        <location evidence="11">Postsynaptic cell membrane</location>
        <topology evidence="11">Multi-pass membrane protein</topology>
    </subcellularLocation>
</comment>
<dbReference type="SUPFAM" id="SSF81321">
    <property type="entry name" value="Family A G protein-coupled receptor-like"/>
    <property type="match status" value="1"/>
</dbReference>
<evidence type="ECO:0000256" key="3">
    <source>
        <dbReference type="ARBA" id="ARBA00022989"/>
    </source>
</evidence>
<dbReference type="PRINTS" id="PR00237">
    <property type="entry name" value="GPCRRHODOPSN"/>
</dbReference>
<evidence type="ECO:0000313" key="14">
    <source>
        <dbReference type="EMBL" id="KAI5630409.1"/>
    </source>
</evidence>
<dbReference type="Gene3D" id="1.20.1070.10">
    <property type="entry name" value="Rhodopsin 7-helix transmembrane proteins"/>
    <property type="match status" value="2"/>
</dbReference>
<feature type="transmembrane region" description="Helical" evidence="11">
    <location>
        <begin position="49"/>
        <end position="74"/>
    </location>
</feature>
<feature type="region of interest" description="Disordered" evidence="12">
    <location>
        <begin position="255"/>
        <end position="293"/>
    </location>
</feature>
<proteinExistence type="inferred from homology"/>
<dbReference type="InterPro" id="IPR017452">
    <property type="entry name" value="GPCR_Rhodpsn_7TM"/>
</dbReference>
<keyword evidence="5 10" id="KW-0297">G-protein coupled receptor</keyword>
<dbReference type="CDD" id="cd15049">
    <property type="entry name" value="7tmA_mAChR"/>
    <property type="match status" value="1"/>
</dbReference>
<feature type="compositionally biased region" description="Basic and acidic residues" evidence="12">
    <location>
        <begin position="280"/>
        <end position="289"/>
    </location>
</feature>
<dbReference type="PROSITE" id="PS00237">
    <property type="entry name" value="G_PROTEIN_RECEP_F1_1"/>
    <property type="match status" value="1"/>
</dbReference>
<organism evidence="14 15">
    <name type="scientific">Silurus asotus</name>
    <name type="common">Amur catfish</name>
    <name type="synonym">Parasilurus asotus</name>
    <dbReference type="NCBI Taxonomy" id="30991"/>
    <lineage>
        <taxon>Eukaryota</taxon>
        <taxon>Metazoa</taxon>
        <taxon>Chordata</taxon>
        <taxon>Craniata</taxon>
        <taxon>Vertebrata</taxon>
        <taxon>Euteleostomi</taxon>
        <taxon>Actinopterygii</taxon>
        <taxon>Neopterygii</taxon>
        <taxon>Teleostei</taxon>
        <taxon>Ostariophysi</taxon>
        <taxon>Siluriformes</taxon>
        <taxon>Siluridae</taxon>
        <taxon>Silurus</taxon>
    </lineage>
</organism>
<evidence type="ECO:0000256" key="1">
    <source>
        <dbReference type="ARBA" id="ARBA00022475"/>
    </source>
</evidence>
<evidence type="ECO:0000259" key="13">
    <source>
        <dbReference type="PROSITE" id="PS50262"/>
    </source>
</evidence>
<comment type="similarity">
    <text evidence="11">Belongs to the G-protein coupled receptor 1 family. Muscarinic acetylcholine receptor subfamily.</text>
</comment>
<evidence type="ECO:0000256" key="8">
    <source>
        <dbReference type="ARBA" id="ARBA00023224"/>
    </source>
</evidence>
<comment type="caution">
    <text evidence="14">The sequence shown here is derived from an EMBL/GenBank/DDBJ whole genome shotgun (WGS) entry which is preliminary data.</text>
</comment>
<evidence type="ECO:0000256" key="5">
    <source>
        <dbReference type="ARBA" id="ARBA00023040"/>
    </source>
</evidence>
<dbReference type="GO" id="GO:0016907">
    <property type="term" value="F:G protein-coupled acetylcholine receptor activity"/>
    <property type="evidence" value="ECO:0007669"/>
    <property type="project" value="UniProtKB-UniRule"/>
</dbReference>
<keyword evidence="7 10" id="KW-0675">Receptor</keyword>
<feature type="region of interest" description="Disordered" evidence="12">
    <location>
        <begin position="308"/>
        <end position="363"/>
    </location>
</feature>
<dbReference type="FunFam" id="1.20.1070.10:FF:000162">
    <property type="entry name" value="Muscarinic acetylcholine receptor"/>
    <property type="match status" value="1"/>
</dbReference>
<sequence>MLDSQTLLTNKPFHRELHGGKTMSHTCESQASNTTVDLGPLGGHYPWEVALIVLVTGTLSFITIVGNLLVLVSFRLNRKLRTISNYYLLSLAIADLILGTVSMNLYTANIIMGRWMLGHLACDLWLALDYVASNASVMNLLVISFDRYFSVTRPLTYRAKRTPRKAAALITLAWVVSFVLWAPAILFWPNSQGTPEDKVNCSIPFLTVPSLTVGTAIAAFYLPVSIMIILYWQIYWEIENRAKGLAKFVGSVGSSQSSSVKVDNKWSNSTRSSLSSSTETHPRKARELAGKTSVGCFPARQKQELPLVLGNPAILPPPSKTNYRETCSSSSWNIEDDDEAGTSSTSEEEQKHDREATTASTSNPAVIRLKELQEIPALAAHVADRLSGQPSRHLSLKKNRLLDLSLPKQLKSKRRINTIIREKKAAQTLSAILLAFILTWTPYNIMVLASISYCVPEKLWQLGYWLCYVNSTVNPMCYALCNESFRATFKTLLLCRRGDAKKWQTSDQSRHASVKPNKSCSTV</sequence>
<dbReference type="Proteomes" id="UP001205998">
    <property type="component" value="Unassembled WGS sequence"/>
</dbReference>
<dbReference type="InterPro" id="IPR000995">
    <property type="entry name" value="Musac_Ach_rcpt"/>
</dbReference>
<feature type="domain" description="G-protein coupled receptors family 1 profile" evidence="13">
    <location>
        <begin position="66"/>
        <end position="478"/>
    </location>
</feature>
<evidence type="ECO:0000256" key="12">
    <source>
        <dbReference type="SAM" id="MobiDB-lite"/>
    </source>
</evidence>
<dbReference type="PANTHER" id="PTHR24247:SF182">
    <property type="entry name" value="MUSCARINIC ACETYLCHOLINE RECEPTOR M1"/>
    <property type="match status" value="1"/>
</dbReference>
<dbReference type="GO" id="GO:0007187">
    <property type="term" value="P:G protein-coupled receptor signaling pathway, coupled to cyclic nucleotide second messenger"/>
    <property type="evidence" value="ECO:0007669"/>
    <property type="project" value="TreeGrafter"/>
</dbReference>
<keyword evidence="15" id="KW-1185">Reference proteome</keyword>
<keyword evidence="3 11" id="KW-1133">Transmembrane helix</keyword>
<feature type="compositionally biased region" description="Polar residues" evidence="12">
    <location>
        <begin position="320"/>
        <end position="333"/>
    </location>
</feature>
<keyword evidence="4 11" id="KW-0770">Synapse</keyword>
<dbReference type="GO" id="GO:0007197">
    <property type="term" value="P:adenylate cyclase-inhibiting G protein-coupled acetylcholine receptor signaling pathway"/>
    <property type="evidence" value="ECO:0007669"/>
    <property type="project" value="TreeGrafter"/>
</dbReference>
<dbReference type="EMBL" id="MU526172">
    <property type="protein sequence ID" value="KAI5630409.1"/>
    <property type="molecule type" value="Genomic_DNA"/>
</dbReference>
<keyword evidence="2 10" id="KW-0812">Transmembrane</keyword>
<evidence type="ECO:0000256" key="9">
    <source>
        <dbReference type="ARBA" id="ARBA00023257"/>
    </source>
</evidence>